<proteinExistence type="predicted"/>
<keyword evidence="1" id="KW-0732">Signal</keyword>
<accession>A0A3N4J9P1</accession>
<gene>
    <name evidence="2" type="ORF">L873DRAFT_432883</name>
</gene>
<sequence length="80" mass="8982">MRFLLPLIVRLLARGVRSGTREKPPANPQDNLNFSGYVGSVKSLGGRLPGLRIEAWYRLLLAKAFCTRCLQYLTCCRDGL</sequence>
<evidence type="ECO:0000313" key="3">
    <source>
        <dbReference type="Proteomes" id="UP000276215"/>
    </source>
</evidence>
<feature type="signal peptide" evidence="1">
    <location>
        <begin position="1"/>
        <end position="18"/>
    </location>
</feature>
<feature type="chain" id="PRO_5018030850" description="Secreted protein" evidence="1">
    <location>
        <begin position="19"/>
        <end position="80"/>
    </location>
</feature>
<evidence type="ECO:0008006" key="4">
    <source>
        <dbReference type="Google" id="ProtNLM"/>
    </source>
</evidence>
<name>A0A3N4J9P1_9PEZI</name>
<dbReference type="AlphaFoldDB" id="A0A3N4J9P1"/>
<evidence type="ECO:0000313" key="2">
    <source>
        <dbReference type="EMBL" id="RPA90534.1"/>
    </source>
</evidence>
<protein>
    <recommendedName>
        <fullName evidence="4">Secreted protein</fullName>
    </recommendedName>
</protein>
<reference evidence="2 3" key="1">
    <citation type="journal article" date="2018" name="Nat. Ecol. Evol.">
        <title>Pezizomycetes genomes reveal the molecular basis of ectomycorrhizal truffle lifestyle.</title>
        <authorList>
            <person name="Murat C."/>
            <person name="Payen T."/>
            <person name="Noel B."/>
            <person name="Kuo A."/>
            <person name="Morin E."/>
            <person name="Chen J."/>
            <person name="Kohler A."/>
            <person name="Krizsan K."/>
            <person name="Balestrini R."/>
            <person name="Da Silva C."/>
            <person name="Montanini B."/>
            <person name="Hainaut M."/>
            <person name="Levati E."/>
            <person name="Barry K.W."/>
            <person name="Belfiori B."/>
            <person name="Cichocki N."/>
            <person name="Clum A."/>
            <person name="Dockter R.B."/>
            <person name="Fauchery L."/>
            <person name="Guy J."/>
            <person name="Iotti M."/>
            <person name="Le Tacon F."/>
            <person name="Lindquist E.A."/>
            <person name="Lipzen A."/>
            <person name="Malagnac F."/>
            <person name="Mello A."/>
            <person name="Molinier V."/>
            <person name="Miyauchi S."/>
            <person name="Poulain J."/>
            <person name="Riccioni C."/>
            <person name="Rubini A."/>
            <person name="Sitrit Y."/>
            <person name="Splivallo R."/>
            <person name="Traeger S."/>
            <person name="Wang M."/>
            <person name="Zifcakova L."/>
            <person name="Wipf D."/>
            <person name="Zambonelli A."/>
            <person name="Paolocci F."/>
            <person name="Nowrousian M."/>
            <person name="Ottonello S."/>
            <person name="Baldrian P."/>
            <person name="Spatafora J.W."/>
            <person name="Henrissat B."/>
            <person name="Nagy L.G."/>
            <person name="Aury J.M."/>
            <person name="Wincker P."/>
            <person name="Grigoriev I.V."/>
            <person name="Bonfante P."/>
            <person name="Martin F.M."/>
        </authorList>
    </citation>
    <scope>NUCLEOTIDE SEQUENCE [LARGE SCALE GENOMIC DNA]</scope>
    <source>
        <strain evidence="2 3">120613-1</strain>
    </source>
</reference>
<evidence type="ECO:0000256" key="1">
    <source>
        <dbReference type="SAM" id="SignalP"/>
    </source>
</evidence>
<dbReference type="Proteomes" id="UP000276215">
    <property type="component" value="Unassembled WGS sequence"/>
</dbReference>
<dbReference type="EMBL" id="ML120521">
    <property type="protein sequence ID" value="RPA90534.1"/>
    <property type="molecule type" value="Genomic_DNA"/>
</dbReference>
<keyword evidence="3" id="KW-1185">Reference proteome</keyword>
<organism evidence="2 3">
    <name type="scientific">Choiromyces venosus 120613-1</name>
    <dbReference type="NCBI Taxonomy" id="1336337"/>
    <lineage>
        <taxon>Eukaryota</taxon>
        <taxon>Fungi</taxon>
        <taxon>Dikarya</taxon>
        <taxon>Ascomycota</taxon>
        <taxon>Pezizomycotina</taxon>
        <taxon>Pezizomycetes</taxon>
        <taxon>Pezizales</taxon>
        <taxon>Tuberaceae</taxon>
        <taxon>Choiromyces</taxon>
    </lineage>
</organism>